<dbReference type="AlphaFoldDB" id="A0A918KP92"/>
<organism evidence="1 2">
    <name type="scientific">Litorimonas cladophorae</name>
    <dbReference type="NCBI Taxonomy" id="1220491"/>
    <lineage>
        <taxon>Bacteria</taxon>
        <taxon>Pseudomonadati</taxon>
        <taxon>Pseudomonadota</taxon>
        <taxon>Alphaproteobacteria</taxon>
        <taxon>Maricaulales</taxon>
        <taxon>Robiginitomaculaceae</taxon>
    </lineage>
</organism>
<dbReference type="RefSeq" id="WP_189585475.1">
    <property type="nucleotide sequence ID" value="NZ_BMYV01000002.1"/>
</dbReference>
<name>A0A918KP92_9PROT</name>
<dbReference type="InterPro" id="IPR045617">
    <property type="entry name" value="DUF6445"/>
</dbReference>
<keyword evidence="2" id="KW-1185">Reference proteome</keyword>
<gene>
    <name evidence="1" type="ORF">GCM10011309_21210</name>
</gene>
<evidence type="ECO:0000313" key="1">
    <source>
        <dbReference type="EMBL" id="GGX70811.1"/>
    </source>
</evidence>
<reference evidence="1 2" key="1">
    <citation type="journal article" date="2014" name="Int. J. Syst. Evol. Microbiol.">
        <title>Complete genome sequence of Corynebacterium casei LMG S-19264T (=DSM 44701T), isolated from a smear-ripened cheese.</title>
        <authorList>
            <consortium name="US DOE Joint Genome Institute (JGI-PGF)"/>
            <person name="Walter F."/>
            <person name="Albersmeier A."/>
            <person name="Kalinowski J."/>
            <person name="Ruckert C."/>
        </authorList>
    </citation>
    <scope>NUCLEOTIDE SEQUENCE [LARGE SCALE GENOMIC DNA]</scope>
    <source>
        <strain evidence="1 2">KCTC 23968</strain>
    </source>
</reference>
<protein>
    <submittedName>
        <fullName evidence="1">Uncharacterized protein</fullName>
    </submittedName>
</protein>
<comment type="caution">
    <text evidence="1">The sequence shown here is derived from an EMBL/GenBank/DDBJ whole genome shotgun (WGS) entry which is preliminary data.</text>
</comment>
<dbReference type="Proteomes" id="UP000600865">
    <property type="component" value="Unassembled WGS sequence"/>
</dbReference>
<evidence type="ECO:0000313" key="2">
    <source>
        <dbReference type="Proteomes" id="UP000600865"/>
    </source>
</evidence>
<dbReference type="Pfam" id="PF20043">
    <property type="entry name" value="DUF6445"/>
    <property type="match status" value="1"/>
</dbReference>
<accession>A0A918KP92</accession>
<sequence length="220" mass="24497">MFEIKYVGNSEEPVVIIDDFHPDLDALRAAAVNAPFARHAKFYPGVQAPADPVHLQPVAQCLTKALKEVFCLQRGVSLVQCNYSLVTTKDAKLSPIQRLPHVDTLDPGRFALLHYLAGSEQGGTAFYRHRATKLYVLSEKNYDHYKKTLEEEGFPKAGYMRGSDDRFELIGHVEAKPNRAVLYRSALLHSGFIPQGAELSSKPALGRLTLNSFFQVKPSV</sequence>
<dbReference type="EMBL" id="BMYV01000002">
    <property type="protein sequence ID" value="GGX70811.1"/>
    <property type="molecule type" value="Genomic_DNA"/>
</dbReference>
<proteinExistence type="predicted"/>